<reference evidence="1" key="1">
    <citation type="submission" date="2014-09" db="EMBL/GenBank/DDBJ databases">
        <authorList>
            <person name="Magalhaes I.L.F."/>
            <person name="Oliveira U."/>
            <person name="Santos F.R."/>
            <person name="Vidigal T.H.D.A."/>
            <person name="Brescovit A.D."/>
            <person name="Santos A.J."/>
        </authorList>
    </citation>
    <scope>NUCLEOTIDE SEQUENCE</scope>
    <source>
        <tissue evidence="1">Shoot tissue taken approximately 20 cm above the soil surface</tissue>
    </source>
</reference>
<reference evidence="1" key="2">
    <citation type="journal article" date="2015" name="Data Brief">
        <title>Shoot transcriptome of the giant reed, Arundo donax.</title>
        <authorList>
            <person name="Barrero R.A."/>
            <person name="Guerrero F.D."/>
            <person name="Moolhuijzen P."/>
            <person name="Goolsby J.A."/>
            <person name="Tidwell J."/>
            <person name="Bellgard S.E."/>
            <person name="Bellgard M.I."/>
        </authorList>
    </citation>
    <scope>NUCLEOTIDE SEQUENCE</scope>
    <source>
        <tissue evidence="1">Shoot tissue taken approximately 20 cm above the soil surface</tissue>
    </source>
</reference>
<accession>A0A0A8Y3B2</accession>
<organism evidence="1">
    <name type="scientific">Arundo donax</name>
    <name type="common">Giant reed</name>
    <name type="synonym">Donax arundinaceus</name>
    <dbReference type="NCBI Taxonomy" id="35708"/>
    <lineage>
        <taxon>Eukaryota</taxon>
        <taxon>Viridiplantae</taxon>
        <taxon>Streptophyta</taxon>
        <taxon>Embryophyta</taxon>
        <taxon>Tracheophyta</taxon>
        <taxon>Spermatophyta</taxon>
        <taxon>Magnoliopsida</taxon>
        <taxon>Liliopsida</taxon>
        <taxon>Poales</taxon>
        <taxon>Poaceae</taxon>
        <taxon>PACMAD clade</taxon>
        <taxon>Arundinoideae</taxon>
        <taxon>Arundineae</taxon>
        <taxon>Arundo</taxon>
    </lineage>
</organism>
<protein>
    <submittedName>
        <fullName evidence="1">Uncharacterized protein</fullName>
    </submittedName>
</protein>
<proteinExistence type="predicted"/>
<dbReference type="EMBL" id="GBRH01279643">
    <property type="protein sequence ID" value="JAD18252.1"/>
    <property type="molecule type" value="Transcribed_RNA"/>
</dbReference>
<sequence length="42" mass="4797">MIYFVSSCKINSQSSINITALTGNSMSLFLLRKKHAIFYLVR</sequence>
<dbReference type="AlphaFoldDB" id="A0A0A8Y3B2"/>
<name>A0A0A8Y3B2_ARUDO</name>
<evidence type="ECO:0000313" key="1">
    <source>
        <dbReference type="EMBL" id="JAD18252.1"/>
    </source>
</evidence>